<dbReference type="InterPro" id="IPR008254">
    <property type="entry name" value="Flavodoxin/NO_synth"/>
</dbReference>
<dbReference type="InterPro" id="IPR001226">
    <property type="entry name" value="Flavodoxin_CS"/>
</dbReference>
<organism evidence="3">
    <name type="scientific">Kitasatospora sp. CMC57</name>
    <dbReference type="NCBI Taxonomy" id="3231513"/>
    <lineage>
        <taxon>Bacteria</taxon>
        <taxon>Bacillati</taxon>
        <taxon>Actinomycetota</taxon>
        <taxon>Actinomycetes</taxon>
        <taxon>Kitasatosporales</taxon>
        <taxon>Streptomycetaceae</taxon>
        <taxon>Kitasatospora</taxon>
    </lineage>
</organism>
<evidence type="ECO:0000256" key="1">
    <source>
        <dbReference type="SAM" id="MobiDB-lite"/>
    </source>
</evidence>
<sequence length="179" mass="18682">MHAVIVYESMYGNTRRIAEAVAEGVHEAAPDADVRCLEVSAAGPEVTRSADLLVVGGPTHMHGMSSGLSRRLAASPKARKDEGPESPSGSRPEPVAATPGLRSWFHALPDAGSVAHAAAFDTRGEARGSGGAAGGIARRLAHHHFDLVADPEGFVVQGAEGPLREGELARAREWGRQLV</sequence>
<dbReference type="AlphaFoldDB" id="A0AB33KD95"/>
<dbReference type="PROSITE" id="PS00201">
    <property type="entry name" value="FLAVODOXIN"/>
    <property type="match status" value="1"/>
</dbReference>
<feature type="region of interest" description="Disordered" evidence="1">
    <location>
        <begin position="62"/>
        <end position="97"/>
    </location>
</feature>
<dbReference type="SUPFAM" id="SSF52218">
    <property type="entry name" value="Flavoproteins"/>
    <property type="match status" value="1"/>
</dbReference>
<name>A0AB33KD95_9ACTN</name>
<feature type="compositionally biased region" description="Low complexity" evidence="1">
    <location>
        <begin position="85"/>
        <end position="94"/>
    </location>
</feature>
<dbReference type="Gene3D" id="3.40.50.360">
    <property type="match status" value="1"/>
</dbReference>
<dbReference type="EMBL" id="AP035881">
    <property type="protein sequence ID" value="BFP49375.1"/>
    <property type="molecule type" value="Genomic_DNA"/>
</dbReference>
<dbReference type="GO" id="GO:0010181">
    <property type="term" value="F:FMN binding"/>
    <property type="evidence" value="ECO:0007669"/>
    <property type="project" value="InterPro"/>
</dbReference>
<dbReference type="GO" id="GO:0009055">
    <property type="term" value="F:electron transfer activity"/>
    <property type="evidence" value="ECO:0007669"/>
    <property type="project" value="InterPro"/>
</dbReference>
<proteinExistence type="predicted"/>
<dbReference type="Pfam" id="PF00258">
    <property type="entry name" value="Flavodoxin_1"/>
    <property type="match status" value="1"/>
</dbReference>
<protein>
    <submittedName>
        <fullName evidence="3">Flavodoxin family protein</fullName>
    </submittedName>
</protein>
<evidence type="ECO:0000259" key="2">
    <source>
        <dbReference type="PROSITE" id="PS50902"/>
    </source>
</evidence>
<reference evidence="3" key="1">
    <citation type="submission" date="2024-07" db="EMBL/GenBank/DDBJ databases">
        <title>Complete genome sequences of cellulolytic bacteria, Kitasatospora sp. CMC57 and Streptomyces sp. CMC78, isolated from Japanese agricultural soil.</title>
        <authorList>
            <person name="Hashimoto T."/>
            <person name="Ito M."/>
            <person name="Iwamoto M."/>
            <person name="Fukahori D."/>
            <person name="Shoda T."/>
            <person name="Sakoda M."/>
            <person name="Morohoshi T."/>
            <person name="Mitsuboshi M."/>
            <person name="Nishizawa T."/>
        </authorList>
    </citation>
    <scope>NUCLEOTIDE SEQUENCE</scope>
    <source>
        <strain evidence="3">CMC57</strain>
    </source>
</reference>
<evidence type="ECO:0000313" key="3">
    <source>
        <dbReference type="EMBL" id="BFP49375.1"/>
    </source>
</evidence>
<dbReference type="PROSITE" id="PS50902">
    <property type="entry name" value="FLAVODOXIN_LIKE"/>
    <property type="match status" value="1"/>
</dbReference>
<dbReference type="InterPro" id="IPR029039">
    <property type="entry name" value="Flavoprotein-like_sf"/>
</dbReference>
<gene>
    <name evidence="3" type="ORF">KCMC57_57430</name>
</gene>
<feature type="domain" description="Flavodoxin-like" evidence="2">
    <location>
        <begin position="3"/>
        <end position="179"/>
    </location>
</feature>
<accession>A0AB33KD95</accession>
<dbReference type="RefSeq" id="WP_407991491.1">
    <property type="nucleotide sequence ID" value="NZ_AP035881.2"/>
</dbReference>